<name>A0A7C8GTT5_9BACI</name>
<dbReference type="Proteomes" id="UP000480246">
    <property type="component" value="Unassembled WGS sequence"/>
</dbReference>
<evidence type="ECO:0000256" key="3">
    <source>
        <dbReference type="SAM" id="MobiDB-lite"/>
    </source>
</evidence>
<keyword evidence="4" id="KW-0812">Transmembrane</keyword>
<dbReference type="InterPro" id="IPR045584">
    <property type="entry name" value="Pilin-like"/>
</dbReference>
<comment type="caution">
    <text evidence="5">The sequence shown here is derived from an EMBL/GenBank/DDBJ whole genome shotgun (WGS) entry which is preliminary data.</text>
</comment>
<keyword evidence="6" id="KW-1185">Reference proteome</keyword>
<evidence type="ECO:0000256" key="4">
    <source>
        <dbReference type="SAM" id="Phobius"/>
    </source>
</evidence>
<reference evidence="5 6" key="1">
    <citation type="submission" date="2019-10" db="EMBL/GenBank/DDBJ databases">
        <title>Gracilibacillus sp. nov. isolated from rice seeds.</title>
        <authorList>
            <person name="He S."/>
        </authorList>
    </citation>
    <scope>NUCLEOTIDE SEQUENCE [LARGE SCALE GENOMIC DNA]</scope>
    <source>
        <strain evidence="5 6">TD8</strain>
    </source>
</reference>
<evidence type="ECO:0000256" key="1">
    <source>
        <dbReference type="ARBA" id="ARBA00004241"/>
    </source>
</evidence>
<keyword evidence="4" id="KW-0472">Membrane</keyword>
<dbReference type="SUPFAM" id="SSF54523">
    <property type="entry name" value="Pili subunits"/>
    <property type="match status" value="1"/>
</dbReference>
<dbReference type="NCBIfam" id="TIGR02532">
    <property type="entry name" value="IV_pilin_GFxxxE"/>
    <property type="match status" value="1"/>
</dbReference>
<dbReference type="AlphaFoldDB" id="A0A7C8GTT5"/>
<dbReference type="EMBL" id="WEID01000043">
    <property type="protein sequence ID" value="KAB8137496.1"/>
    <property type="molecule type" value="Genomic_DNA"/>
</dbReference>
<keyword evidence="4" id="KW-1133">Transmembrane helix</keyword>
<feature type="region of interest" description="Disordered" evidence="3">
    <location>
        <begin position="89"/>
        <end position="126"/>
    </location>
</feature>
<feature type="compositionally biased region" description="Polar residues" evidence="3">
    <location>
        <begin position="111"/>
        <end position="126"/>
    </location>
</feature>
<comment type="subcellular location">
    <subcellularLocation>
        <location evidence="1">Cell surface</location>
    </subcellularLocation>
</comment>
<evidence type="ECO:0000256" key="2">
    <source>
        <dbReference type="ARBA" id="ARBA00023287"/>
    </source>
</evidence>
<evidence type="ECO:0000313" key="5">
    <source>
        <dbReference type="EMBL" id="KAB8137496.1"/>
    </source>
</evidence>
<dbReference type="GO" id="GO:0030420">
    <property type="term" value="P:establishment of competence for transformation"/>
    <property type="evidence" value="ECO:0007669"/>
    <property type="project" value="UniProtKB-KW"/>
</dbReference>
<evidence type="ECO:0000313" key="6">
    <source>
        <dbReference type="Proteomes" id="UP000480246"/>
    </source>
</evidence>
<sequence length="126" mass="13622">MTQKLKKMFRNEKGFTLVELLAVIVILGIIVAIAVPAIGGIIDKAETDSDEAEDELVLDAARLAEVNGEFTGTSMTEWDLVSKGYLEQRSGDEDQLSESNTGDTIYKHSDGTFSFEESTGSGTPES</sequence>
<keyword evidence="2" id="KW-0178">Competence</keyword>
<organism evidence="5 6">
    <name type="scientific">Gracilibacillus oryzae</name>
    <dbReference type="NCBI Taxonomy" id="1672701"/>
    <lineage>
        <taxon>Bacteria</taxon>
        <taxon>Bacillati</taxon>
        <taxon>Bacillota</taxon>
        <taxon>Bacilli</taxon>
        <taxon>Bacillales</taxon>
        <taxon>Bacillaceae</taxon>
        <taxon>Gracilibacillus</taxon>
    </lineage>
</organism>
<dbReference type="InterPro" id="IPR012902">
    <property type="entry name" value="N_methyl_site"/>
</dbReference>
<dbReference type="RefSeq" id="WP_153402711.1">
    <property type="nucleotide sequence ID" value="NZ_ML762428.1"/>
</dbReference>
<dbReference type="PROSITE" id="PS00409">
    <property type="entry name" value="PROKAR_NTER_METHYL"/>
    <property type="match status" value="1"/>
</dbReference>
<dbReference type="Pfam" id="PF07963">
    <property type="entry name" value="N_methyl"/>
    <property type="match status" value="1"/>
</dbReference>
<accession>A0A7C8GTT5</accession>
<dbReference type="OrthoDB" id="2721912at2"/>
<dbReference type="Gene3D" id="3.30.700.10">
    <property type="entry name" value="Glycoprotein, Type 4 Pilin"/>
    <property type="match status" value="1"/>
</dbReference>
<feature type="transmembrane region" description="Helical" evidence="4">
    <location>
        <begin position="20"/>
        <end position="42"/>
    </location>
</feature>
<dbReference type="GO" id="GO:0009986">
    <property type="term" value="C:cell surface"/>
    <property type="evidence" value="ECO:0007669"/>
    <property type="project" value="UniProtKB-SubCell"/>
</dbReference>
<gene>
    <name evidence="5" type="ORF">F9U64_09235</name>
</gene>
<proteinExistence type="predicted"/>
<protein>
    <submittedName>
        <fullName evidence="5">Type II secretion system protein</fullName>
    </submittedName>
</protein>